<dbReference type="InterPro" id="IPR005683">
    <property type="entry name" value="Tom22"/>
</dbReference>
<evidence type="ECO:0000256" key="1">
    <source>
        <dbReference type="ARBA" id="ARBA00004572"/>
    </source>
</evidence>
<evidence type="ECO:0000256" key="4">
    <source>
        <dbReference type="ARBA" id="ARBA00022692"/>
    </source>
</evidence>
<feature type="region of interest" description="Disordered" evidence="12">
    <location>
        <begin position="133"/>
        <end position="152"/>
    </location>
</feature>
<evidence type="ECO:0000256" key="7">
    <source>
        <dbReference type="ARBA" id="ARBA00022989"/>
    </source>
</evidence>
<dbReference type="Pfam" id="PF04281">
    <property type="entry name" value="Tom22"/>
    <property type="match status" value="1"/>
</dbReference>
<keyword evidence="3" id="KW-0813">Transport</keyword>
<evidence type="ECO:0000256" key="8">
    <source>
        <dbReference type="ARBA" id="ARBA00023010"/>
    </source>
</evidence>
<evidence type="ECO:0000313" key="14">
    <source>
        <dbReference type="Proteomes" id="UP001583193"/>
    </source>
</evidence>
<dbReference type="PANTHER" id="PTHR12504:SF0">
    <property type="entry name" value="MITOCHONDRIAL IMPORT RECEPTOR SUBUNIT TOM22 HOMOLOG"/>
    <property type="match status" value="1"/>
</dbReference>
<evidence type="ECO:0000256" key="2">
    <source>
        <dbReference type="ARBA" id="ARBA00009874"/>
    </source>
</evidence>
<keyword evidence="9" id="KW-0496">Mitochondrion</keyword>
<evidence type="ECO:0000256" key="6">
    <source>
        <dbReference type="ARBA" id="ARBA00022927"/>
    </source>
</evidence>
<feature type="region of interest" description="Disordered" evidence="12">
    <location>
        <begin position="1"/>
        <end position="43"/>
    </location>
</feature>
<evidence type="ECO:0008006" key="15">
    <source>
        <dbReference type="Google" id="ProtNLM"/>
    </source>
</evidence>
<feature type="compositionally biased region" description="Acidic residues" evidence="12">
    <location>
        <begin position="27"/>
        <end position="43"/>
    </location>
</feature>
<evidence type="ECO:0000256" key="9">
    <source>
        <dbReference type="ARBA" id="ARBA00023128"/>
    </source>
</evidence>
<keyword evidence="11" id="KW-0675">Receptor</keyword>
<dbReference type="EMBL" id="JAVDPF010000002">
    <property type="protein sequence ID" value="KAL1885363.1"/>
    <property type="molecule type" value="Genomic_DNA"/>
</dbReference>
<keyword evidence="7" id="KW-1133">Transmembrane helix</keyword>
<evidence type="ECO:0000256" key="3">
    <source>
        <dbReference type="ARBA" id="ARBA00022448"/>
    </source>
</evidence>
<evidence type="ECO:0000256" key="12">
    <source>
        <dbReference type="SAM" id="MobiDB-lite"/>
    </source>
</evidence>
<accession>A0ABR3YB70</accession>
<comment type="subcellular location">
    <subcellularLocation>
        <location evidence="1">Mitochondrion outer membrane</location>
        <topology evidence="1">Single-pass membrane protein</topology>
    </subcellularLocation>
</comment>
<keyword evidence="4" id="KW-0812">Transmembrane</keyword>
<proteinExistence type="inferred from homology"/>
<dbReference type="CDD" id="cd22884">
    <property type="entry name" value="TOM22"/>
    <property type="match status" value="1"/>
</dbReference>
<keyword evidence="10" id="KW-0472">Membrane</keyword>
<evidence type="ECO:0000256" key="5">
    <source>
        <dbReference type="ARBA" id="ARBA00022787"/>
    </source>
</evidence>
<dbReference type="PANTHER" id="PTHR12504">
    <property type="entry name" value="MITOCHONDRIAL IMPORT RECEPTOR SUBUNIT TOM22"/>
    <property type="match status" value="1"/>
</dbReference>
<comment type="caution">
    <text evidence="13">The sequence shown here is derived from an EMBL/GenBank/DDBJ whole genome shotgun (WGS) entry which is preliminary data.</text>
</comment>
<name>A0ABR3YB70_9EURO</name>
<protein>
    <recommendedName>
        <fullName evidence="15">Mitochondrial import receptor subunit tom22</fullName>
    </recommendedName>
</protein>
<reference evidence="13 14" key="1">
    <citation type="journal article" date="2024" name="IMA Fungus">
        <title>IMA Genome - F19 : A genome assembly and annotation guide to empower mycologists, including annotated draft genome sequences of Ceratocystis pirilliformis, Diaporthe australafricana, Fusarium ophioides, Paecilomyces lecythidis, and Sporothrix stenoceras.</title>
        <authorList>
            <person name="Aylward J."/>
            <person name="Wilson A.M."/>
            <person name="Visagie C.M."/>
            <person name="Spraker J."/>
            <person name="Barnes I."/>
            <person name="Buitendag C."/>
            <person name="Ceriani C."/>
            <person name="Del Mar Angel L."/>
            <person name="du Plessis D."/>
            <person name="Fuchs T."/>
            <person name="Gasser K."/>
            <person name="Kramer D."/>
            <person name="Li W."/>
            <person name="Munsamy K."/>
            <person name="Piso A."/>
            <person name="Price J.L."/>
            <person name="Sonnekus B."/>
            <person name="Thomas C."/>
            <person name="van der Nest A."/>
            <person name="van Dijk A."/>
            <person name="van Heerden A."/>
            <person name="van Vuuren N."/>
            <person name="Yilmaz N."/>
            <person name="Duong T.A."/>
            <person name="van der Merwe N.A."/>
            <person name="Wingfield M.J."/>
            <person name="Wingfield B.D."/>
        </authorList>
    </citation>
    <scope>NUCLEOTIDE SEQUENCE [LARGE SCALE GENOMIC DNA]</scope>
    <source>
        <strain evidence="13 14">CMW 18167</strain>
    </source>
</reference>
<sequence>MVKLTEVEDEHFKEKPAPSKNDTLLASDDEEDDFTDTESEISTDSALEIEQESLYERIYALKDIIPPAHRRRFVSTVNSVTSLTKSSLLFSGRALWVISTSAFLLGVPWALAYAEEEQYVQMEREQGMIRGANEMLAPGAPGSEEQKSQPTL</sequence>
<dbReference type="Proteomes" id="UP001583193">
    <property type="component" value="Unassembled WGS sequence"/>
</dbReference>
<keyword evidence="6" id="KW-0653">Protein transport</keyword>
<evidence type="ECO:0000256" key="10">
    <source>
        <dbReference type="ARBA" id="ARBA00023136"/>
    </source>
</evidence>
<keyword evidence="5" id="KW-1000">Mitochondrion outer membrane</keyword>
<keyword evidence="8" id="KW-0811">Translocation</keyword>
<evidence type="ECO:0000313" key="13">
    <source>
        <dbReference type="EMBL" id="KAL1885363.1"/>
    </source>
</evidence>
<gene>
    <name evidence="13" type="ORF">Plec18167_000856</name>
</gene>
<evidence type="ECO:0000256" key="11">
    <source>
        <dbReference type="ARBA" id="ARBA00023170"/>
    </source>
</evidence>
<keyword evidence="14" id="KW-1185">Reference proteome</keyword>
<comment type="similarity">
    <text evidence="2">Belongs to the Tom22 family.</text>
</comment>
<organism evidence="13 14">
    <name type="scientific">Paecilomyces lecythidis</name>
    <dbReference type="NCBI Taxonomy" id="3004212"/>
    <lineage>
        <taxon>Eukaryota</taxon>
        <taxon>Fungi</taxon>
        <taxon>Dikarya</taxon>
        <taxon>Ascomycota</taxon>
        <taxon>Pezizomycotina</taxon>
        <taxon>Eurotiomycetes</taxon>
        <taxon>Eurotiomycetidae</taxon>
        <taxon>Eurotiales</taxon>
        <taxon>Thermoascaceae</taxon>
        <taxon>Paecilomyces</taxon>
    </lineage>
</organism>